<sequence>MIGSRICHDLISPIGAISNGLELMQMSGAALTPEVALISDSVENANARIRFFRVAYGMAAEQQMMGRAEIVSILKAIAQGARVSFHWGPLEDIPRVEVRLAFLALQCFETAMPYGGRISLTREADLWAISASADKLRQTPDLWSALETPGQAIDISPSEVQFALLPVLLQEAGRRISLRITEHDILLRY</sequence>
<comment type="caution">
    <text evidence="2">The sequence shown here is derived from an EMBL/GenBank/DDBJ whole genome shotgun (WGS) entry which is preliminary data.</text>
</comment>
<dbReference type="EMBL" id="JBHTKR010000006">
    <property type="protein sequence ID" value="MFD1196068.1"/>
    <property type="molecule type" value="Genomic_DNA"/>
</dbReference>
<organism evidence="2 3">
    <name type="scientific">Seohaeicola saemankumensis</name>
    <dbReference type="NCBI Taxonomy" id="481181"/>
    <lineage>
        <taxon>Bacteria</taxon>
        <taxon>Pseudomonadati</taxon>
        <taxon>Pseudomonadota</taxon>
        <taxon>Alphaproteobacteria</taxon>
        <taxon>Rhodobacterales</taxon>
        <taxon>Roseobacteraceae</taxon>
        <taxon>Seohaeicola</taxon>
    </lineage>
</organism>
<accession>A0ABW3TFX8</accession>
<evidence type="ECO:0000313" key="2">
    <source>
        <dbReference type="EMBL" id="MFD1196068.1"/>
    </source>
</evidence>
<protein>
    <submittedName>
        <fullName evidence="2">Histidine phosphotransferase family protein</fullName>
    </submittedName>
</protein>
<dbReference type="RefSeq" id="WP_380793642.1">
    <property type="nucleotide sequence ID" value="NZ_JBHTKR010000006.1"/>
</dbReference>
<dbReference type="InterPro" id="IPR018762">
    <property type="entry name" value="ChpT_C"/>
</dbReference>
<keyword evidence="3" id="KW-1185">Reference proteome</keyword>
<dbReference type="Pfam" id="PF10090">
    <property type="entry name" value="HPTransfase"/>
    <property type="match status" value="1"/>
</dbReference>
<feature type="domain" description="Histidine phosphotransferase ChpT C-terminal" evidence="1">
    <location>
        <begin position="68"/>
        <end position="182"/>
    </location>
</feature>
<evidence type="ECO:0000259" key="1">
    <source>
        <dbReference type="Pfam" id="PF10090"/>
    </source>
</evidence>
<gene>
    <name evidence="2" type="ORF">ACFQ3C_15475</name>
</gene>
<dbReference type="Gene3D" id="3.30.565.10">
    <property type="entry name" value="Histidine kinase-like ATPase, C-terminal domain"/>
    <property type="match status" value="1"/>
</dbReference>
<reference evidence="3" key="1">
    <citation type="journal article" date="2019" name="Int. J. Syst. Evol. Microbiol.">
        <title>The Global Catalogue of Microorganisms (GCM) 10K type strain sequencing project: providing services to taxonomists for standard genome sequencing and annotation.</title>
        <authorList>
            <consortium name="The Broad Institute Genomics Platform"/>
            <consortium name="The Broad Institute Genome Sequencing Center for Infectious Disease"/>
            <person name="Wu L."/>
            <person name="Ma J."/>
        </authorList>
    </citation>
    <scope>NUCLEOTIDE SEQUENCE [LARGE SCALE GENOMIC DNA]</scope>
    <source>
        <strain evidence="3">CCUG 55328</strain>
    </source>
</reference>
<name>A0ABW3TFX8_9RHOB</name>
<dbReference type="Gene3D" id="1.10.287.130">
    <property type="match status" value="1"/>
</dbReference>
<dbReference type="InterPro" id="IPR036890">
    <property type="entry name" value="HATPase_C_sf"/>
</dbReference>
<dbReference type="Proteomes" id="UP001597151">
    <property type="component" value="Unassembled WGS sequence"/>
</dbReference>
<evidence type="ECO:0000313" key="3">
    <source>
        <dbReference type="Proteomes" id="UP001597151"/>
    </source>
</evidence>
<proteinExistence type="predicted"/>